<feature type="compositionally biased region" description="Pro residues" evidence="1">
    <location>
        <begin position="1"/>
        <end position="11"/>
    </location>
</feature>
<comment type="caution">
    <text evidence="2">The sequence shown here is derived from an EMBL/GenBank/DDBJ whole genome shotgun (WGS) entry which is preliminary data.</text>
</comment>
<dbReference type="Pfam" id="PF13835">
    <property type="entry name" value="DUF4194"/>
    <property type="match status" value="1"/>
</dbReference>
<name>A0ABU2BL99_9MICC</name>
<gene>
    <name evidence="2" type="ORF">J2S64_001805</name>
</gene>
<dbReference type="Proteomes" id="UP001183817">
    <property type="component" value="Unassembled WGS sequence"/>
</dbReference>
<evidence type="ECO:0000256" key="1">
    <source>
        <dbReference type="SAM" id="MobiDB-lite"/>
    </source>
</evidence>
<proteinExistence type="predicted"/>
<dbReference type="RefSeq" id="WP_310289807.1">
    <property type="nucleotide sequence ID" value="NZ_BAAAWO010000001.1"/>
</dbReference>
<feature type="region of interest" description="Disordered" evidence="1">
    <location>
        <begin position="212"/>
        <end position="234"/>
    </location>
</feature>
<organism evidence="2 3">
    <name type="scientific">Paeniglutamicibacter sulfureus</name>
    <dbReference type="NCBI Taxonomy" id="43666"/>
    <lineage>
        <taxon>Bacteria</taxon>
        <taxon>Bacillati</taxon>
        <taxon>Actinomycetota</taxon>
        <taxon>Actinomycetes</taxon>
        <taxon>Micrococcales</taxon>
        <taxon>Micrococcaceae</taxon>
        <taxon>Paeniglutamicibacter</taxon>
    </lineage>
</organism>
<evidence type="ECO:0000313" key="2">
    <source>
        <dbReference type="EMBL" id="MDR7358114.1"/>
    </source>
</evidence>
<evidence type="ECO:0000313" key="3">
    <source>
        <dbReference type="Proteomes" id="UP001183817"/>
    </source>
</evidence>
<feature type="compositionally biased region" description="Acidic residues" evidence="1">
    <location>
        <begin position="225"/>
        <end position="234"/>
    </location>
</feature>
<sequence length="234" mass="25646">MSNPVPVPPDAAFPEHGAGTETRASLWEGDGGTLREPSRRALVQLLRGPYLSATRHSNLWSALLADEDEIRSRLADMFLELIADHESQVAFVRNVQADVDAPRVMRTATLTFLDTALLLHLRQQLLHDSHGSRTIVGADEVADQLQVYRGSDNADPAGFTKRINASWTKMVKFGLLAPTSTEGRFEVSPVMRLVFGPEEIAAVRAEYRRLAGSPALPEPPLPNEATEDDGEEPS</sequence>
<dbReference type="EMBL" id="JAVDYI010000001">
    <property type="protein sequence ID" value="MDR7358114.1"/>
    <property type="molecule type" value="Genomic_DNA"/>
</dbReference>
<keyword evidence="3" id="KW-1185">Reference proteome</keyword>
<evidence type="ECO:0008006" key="4">
    <source>
        <dbReference type="Google" id="ProtNLM"/>
    </source>
</evidence>
<accession>A0ABU2BL99</accession>
<dbReference type="InterPro" id="IPR025449">
    <property type="entry name" value="JetB"/>
</dbReference>
<reference evidence="2 3" key="1">
    <citation type="submission" date="2023-07" db="EMBL/GenBank/DDBJ databases">
        <title>Sequencing the genomes of 1000 actinobacteria strains.</title>
        <authorList>
            <person name="Klenk H.-P."/>
        </authorList>
    </citation>
    <scope>NUCLEOTIDE SEQUENCE [LARGE SCALE GENOMIC DNA]</scope>
    <source>
        <strain evidence="2 3">DSM 20167</strain>
    </source>
</reference>
<protein>
    <recommendedName>
        <fullName evidence="4">DUF4194 domain-containing protein</fullName>
    </recommendedName>
</protein>
<feature type="region of interest" description="Disordered" evidence="1">
    <location>
        <begin position="1"/>
        <end position="32"/>
    </location>
</feature>